<name>A0A0E2LMJ2_PORGN</name>
<dbReference type="EMBL" id="AWUW01000147">
    <property type="protein sequence ID" value="ERJ63876.1"/>
    <property type="molecule type" value="Genomic_DNA"/>
</dbReference>
<evidence type="ECO:0000313" key="3">
    <source>
        <dbReference type="Proteomes" id="UP000016630"/>
    </source>
</evidence>
<accession>A0A0E2LMJ2</accession>
<evidence type="ECO:0000313" key="2">
    <source>
        <dbReference type="EMBL" id="ERJ63876.1"/>
    </source>
</evidence>
<dbReference type="GeneID" id="29255696"/>
<protein>
    <submittedName>
        <fullName evidence="2">Uncharacterized protein</fullName>
    </submittedName>
</protein>
<feature type="chain" id="PRO_5002398762" evidence="1">
    <location>
        <begin position="20"/>
        <end position="148"/>
    </location>
</feature>
<comment type="caution">
    <text evidence="2">The sequence shown here is derived from an EMBL/GenBank/DDBJ whole genome shotgun (WGS) entry which is preliminary data.</text>
</comment>
<evidence type="ECO:0000256" key="1">
    <source>
        <dbReference type="SAM" id="SignalP"/>
    </source>
</evidence>
<reference evidence="2 3" key="1">
    <citation type="submission" date="2013-06" db="EMBL/GenBank/DDBJ databases">
        <authorList>
            <person name="Weinstock G."/>
            <person name="Sodergren E."/>
            <person name="Lobos E.A."/>
            <person name="Fulton L."/>
            <person name="Fulton R."/>
            <person name="Courtney L."/>
            <person name="Fronick C."/>
            <person name="O'Laughlin M."/>
            <person name="Godfrey J."/>
            <person name="Wilson R.M."/>
            <person name="Miner T."/>
            <person name="Farmer C."/>
            <person name="Delehaunty K."/>
            <person name="Cordes M."/>
            <person name="Minx P."/>
            <person name="Tomlinson C."/>
            <person name="Chen J."/>
            <person name="Wollam A."/>
            <person name="Pepin K.H."/>
            <person name="Bhonagiri V."/>
            <person name="Zhang X."/>
            <person name="Warren W."/>
            <person name="Mitreva M."/>
            <person name="Mardis E.R."/>
            <person name="Wilson R.K."/>
        </authorList>
    </citation>
    <scope>NUCLEOTIDE SEQUENCE [LARGE SCALE GENOMIC DNA]</scope>
    <source>
        <strain evidence="2 3">F0570</strain>
    </source>
</reference>
<dbReference type="RefSeq" id="WP_021664877.1">
    <property type="nucleotide sequence ID" value="NZ_KI259104.1"/>
</dbReference>
<dbReference type="HOGENOM" id="CLU_1757155_0_0_10"/>
<feature type="signal peptide" evidence="1">
    <location>
        <begin position="1"/>
        <end position="19"/>
    </location>
</feature>
<dbReference type="PATRIC" id="fig|1227271.3.peg.1971"/>
<keyword evidence="1" id="KW-0732">Signal</keyword>
<dbReference type="AlphaFoldDB" id="A0A0E2LMJ2"/>
<dbReference type="Proteomes" id="UP000016630">
    <property type="component" value="Unassembled WGS sequence"/>
</dbReference>
<sequence>MKNIILSIMLILSICGVSAQSFDNFMEQRGGEVIARMAHPMNTYESCSYQTRGNSILIKIEYKKCTTELKFYAIGDIFYNLEVLSDTDFYPPFRAVQNIKSILYTMMENEFPETIVAIEDKIGTKIREMDGKQLACMAFTLAWLNYKY</sequence>
<gene>
    <name evidence="2" type="ORF">HMPREF1555_02242</name>
</gene>
<organism evidence="2 3">
    <name type="scientific">Porphyromonas gingivalis F0570</name>
    <dbReference type="NCBI Taxonomy" id="1227271"/>
    <lineage>
        <taxon>Bacteria</taxon>
        <taxon>Pseudomonadati</taxon>
        <taxon>Bacteroidota</taxon>
        <taxon>Bacteroidia</taxon>
        <taxon>Bacteroidales</taxon>
        <taxon>Porphyromonadaceae</taxon>
        <taxon>Porphyromonas</taxon>
    </lineage>
</organism>
<proteinExistence type="predicted"/>